<feature type="compositionally biased region" description="Polar residues" evidence="1">
    <location>
        <begin position="510"/>
        <end position="519"/>
    </location>
</feature>
<name>A0A8C4LBA1_EQUAS</name>
<dbReference type="Ensembl" id="ENSEAST00005007230.1">
    <property type="protein sequence ID" value="ENSEASP00005006611.1"/>
    <property type="gene ID" value="ENSEASG00005004883.1"/>
</dbReference>
<proteinExistence type="predicted"/>
<feature type="region of interest" description="Disordered" evidence="1">
    <location>
        <begin position="25"/>
        <end position="79"/>
    </location>
</feature>
<feature type="compositionally biased region" description="Basic and acidic residues" evidence="1">
    <location>
        <begin position="750"/>
        <end position="768"/>
    </location>
</feature>
<feature type="region of interest" description="Disordered" evidence="1">
    <location>
        <begin position="300"/>
        <end position="338"/>
    </location>
</feature>
<organism evidence="2">
    <name type="scientific">Equus asinus asinus</name>
    <dbReference type="NCBI Taxonomy" id="83772"/>
    <lineage>
        <taxon>Eukaryota</taxon>
        <taxon>Metazoa</taxon>
        <taxon>Chordata</taxon>
        <taxon>Craniata</taxon>
        <taxon>Vertebrata</taxon>
        <taxon>Euteleostomi</taxon>
        <taxon>Mammalia</taxon>
        <taxon>Eutheria</taxon>
        <taxon>Laurasiatheria</taxon>
        <taxon>Perissodactyla</taxon>
        <taxon>Equidae</taxon>
        <taxon>Equus</taxon>
    </lineage>
</organism>
<feature type="region of interest" description="Disordered" evidence="1">
    <location>
        <begin position="462"/>
        <end position="537"/>
    </location>
</feature>
<feature type="region of interest" description="Disordered" evidence="1">
    <location>
        <begin position="628"/>
        <end position="667"/>
    </location>
</feature>
<evidence type="ECO:0000313" key="2">
    <source>
        <dbReference type="Ensembl" id="ENSEASP00005006611.1"/>
    </source>
</evidence>
<feature type="compositionally biased region" description="Polar residues" evidence="1">
    <location>
        <begin position="772"/>
        <end position="790"/>
    </location>
</feature>
<feature type="compositionally biased region" description="Basic residues" evidence="1">
    <location>
        <begin position="812"/>
        <end position="828"/>
    </location>
</feature>
<feature type="compositionally biased region" description="Pro residues" evidence="1">
    <location>
        <begin position="520"/>
        <end position="536"/>
    </location>
</feature>
<feature type="region of interest" description="Disordered" evidence="1">
    <location>
        <begin position="106"/>
        <end position="135"/>
    </location>
</feature>
<reference evidence="2" key="1">
    <citation type="submission" date="2023-03" db="UniProtKB">
        <authorList>
            <consortium name="Ensembl"/>
        </authorList>
    </citation>
    <scope>IDENTIFICATION</scope>
</reference>
<accession>A0A8C4LBA1</accession>
<dbReference type="AlphaFoldDB" id="A0A8C4LBA1"/>
<feature type="compositionally biased region" description="Polar residues" evidence="1">
    <location>
        <begin position="395"/>
        <end position="404"/>
    </location>
</feature>
<dbReference type="OMA" id="PPCSTHI"/>
<sequence length="828" mass="87374">MTSSPPFLRELRARPPSLFGKCRSDFPFLPGSPPPSRKGVNSLTLELPLVPRKGYSDHPALTPGLSPNPGKRCSDSSHPLGCPPCSRQPFSGPACCPGISSVTGTPPSLPRPIPSPPPPPPSPPPQPPLRPGRCSFEPSSPLLGRPCCPEPILPGSSPLSPCFDRFSLLQSPPLCPRSPCCGWISSPRTPCPCPRSPSVTSPPLTHRPPGTSPVTSPPLTCVPLETAGTVISPSITLGSQGTCPMISPPLTHRPLGTGLVISPPLSHRPMETRAIISPPLSHRVLETGIMISPPLSPWSSGRSYNDPPLSQASSPPTGSFYHGHLKPPDSYEPKPQLDSPCGKNYCGAPLSSQAGTSGCPSSPPEGSHHCSHLPPETHIPAPGSPCGAIRLPPGSTGSPCSPQSQASRKPCFGSTFSWETAGSPYLFVTPVAMISGPPCPQEPPLPLSSPCPCSAFSFPSPLGNQLISPPQSPPSRSYNEPPLPTPACPQVKSPKSSELRQPRAPHRSRSLVTPLQQTPPDEPTPPKASTSPPPPSCSSDLSGASCIVTSVTTCSNSCPKELPQGTAVPTVVPTILKTVIPTSLPPRLPCDPVPPNSCAQSSPRGPLLRSPCSTHVYSVIPPTPNPCPLSDSLSQSTGPPQCHRQPMVPHCGPPRGPPQPRRQSVAPPCSTHIYSCIPLRTPFDLQSLPIAPRARGRPDAMPCGLHVYSVASRGSCKESPQIPYSCPLPSSKSSSCSSTIIINECQSSDSQRKNTHESRSRSPSESPHRCSGSESQSKSFHPSRSQNRSKSPSENENWTRHKGSRSRSGSHSGHRHHGRSKSPRHRKK</sequence>
<feature type="compositionally biased region" description="Polar residues" evidence="1">
    <location>
        <begin position="463"/>
        <end position="478"/>
    </location>
</feature>
<evidence type="ECO:0000256" key="1">
    <source>
        <dbReference type="SAM" id="MobiDB-lite"/>
    </source>
</evidence>
<feature type="compositionally biased region" description="Pro residues" evidence="1">
    <location>
        <begin position="651"/>
        <end position="660"/>
    </location>
</feature>
<feature type="compositionally biased region" description="Pro residues" evidence="1">
    <location>
        <begin position="107"/>
        <end position="130"/>
    </location>
</feature>
<feature type="region of interest" description="Disordered" evidence="1">
    <location>
        <begin position="354"/>
        <end position="404"/>
    </location>
</feature>
<protein>
    <submittedName>
        <fullName evidence="2">Uncharacterized protein</fullName>
    </submittedName>
</protein>
<feature type="compositionally biased region" description="Polar residues" evidence="1">
    <location>
        <begin position="300"/>
        <end position="317"/>
    </location>
</feature>
<feature type="region of interest" description="Disordered" evidence="1">
    <location>
        <begin position="747"/>
        <end position="828"/>
    </location>
</feature>